<keyword evidence="2" id="KW-1185">Reference proteome</keyword>
<evidence type="ECO:0000313" key="1">
    <source>
        <dbReference type="EMBL" id="VDO11789.1"/>
    </source>
</evidence>
<reference evidence="1 2" key="2">
    <citation type="submission" date="2018-11" db="EMBL/GenBank/DDBJ databases">
        <authorList>
            <consortium name="Pathogen Informatics"/>
        </authorList>
    </citation>
    <scope>NUCLEOTIDE SEQUENCE [LARGE SCALE GENOMIC DNA]</scope>
    <source>
        <strain evidence="1 2">MHpl1</strain>
    </source>
</reference>
<gene>
    <name evidence="1" type="ORF">HPLM_LOCUS1875</name>
</gene>
<proteinExistence type="predicted"/>
<organism evidence="3">
    <name type="scientific">Haemonchus placei</name>
    <name type="common">Barber's pole worm</name>
    <dbReference type="NCBI Taxonomy" id="6290"/>
    <lineage>
        <taxon>Eukaryota</taxon>
        <taxon>Metazoa</taxon>
        <taxon>Ecdysozoa</taxon>
        <taxon>Nematoda</taxon>
        <taxon>Chromadorea</taxon>
        <taxon>Rhabditida</taxon>
        <taxon>Rhabditina</taxon>
        <taxon>Rhabditomorpha</taxon>
        <taxon>Strongyloidea</taxon>
        <taxon>Trichostrongylidae</taxon>
        <taxon>Haemonchus</taxon>
    </lineage>
</organism>
<dbReference type="WBParaSite" id="HPLM_0000187701-mRNA-1">
    <property type="protein sequence ID" value="HPLM_0000187701-mRNA-1"/>
    <property type="gene ID" value="HPLM_0000187701"/>
</dbReference>
<name>A0A0N4VX57_HAEPC</name>
<evidence type="ECO:0000313" key="3">
    <source>
        <dbReference type="WBParaSite" id="HPLM_0000187701-mRNA-1"/>
    </source>
</evidence>
<sequence>MPLGIVEMNQTCDGLLINLRFMPLRIIQVLILVNRRARRILQKS</sequence>
<evidence type="ECO:0000313" key="2">
    <source>
        <dbReference type="Proteomes" id="UP000268014"/>
    </source>
</evidence>
<dbReference type="AlphaFoldDB" id="A0A0N4VX57"/>
<accession>A0A0N4VX57</accession>
<reference evidence="3" key="1">
    <citation type="submission" date="2017-02" db="UniProtKB">
        <authorList>
            <consortium name="WormBaseParasite"/>
        </authorList>
    </citation>
    <scope>IDENTIFICATION</scope>
</reference>
<protein>
    <submittedName>
        <fullName evidence="1 3">Uncharacterized protein</fullName>
    </submittedName>
</protein>
<dbReference type="Proteomes" id="UP000268014">
    <property type="component" value="Unassembled WGS sequence"/>
</dbReference>
<dbReference type="EMBL" id="UZAF01002948">
    <property type="protein sequence ID" value="VDO11789.1"/>
    <property type="molecule type" value="Genomic_DNA"/>
</dbReference>